<dbReference type="Gene3D" id="1.10.287.900">
    <property type="entry name" value="The crystal structure of the spermine/spermidine acetyltransferase from enterococcus faecali"/>
    <property type="match status" value="1"/>
</dbReference>
<evidence type="ECO:0000313" key="3">
    <source>
        <dbReference type="Proteomes" id="UP000199433"/>
    </source>
</evidence>
<dbReference type="InterPro" id="IPR000182">
    <property type="entry name" value="GNAT_dom"/>
</dbReference>
<dbReference type="Proteomes" id="UP000199433">
    <property type="component" value="Unassembled WGS sequence"/>
</dbReference>
<sequence length="154" mass="17792">MDTLSIQPVNEDNWRAIAELKPHPHQASFIAPNTESMLEAVYETRFAWSTYGLYVDAYPVGFAMIGACHQENGYIWLDRYMIDRKHQGKGYGSLFLTKILDYIQQNWPVKDIVLSIEAENQQAEQLYKKAGFTKTGIIDEDNGEHVMVYKVKKR</sequence>
<name>A0A1G9C940_9LACT</name>
<keyword evidence="2" id="KW-0808">Transferase</keyword>
<dbReference type="Gene3D" id="3.40.630.30">
    <property type="match status" value="1"/>
</dbReference>
<organism evidence="2 3">
    <name type="scientific">Alkalibacterium thalassium</name>
    <dbReference type="NCBI Taxonomy" id="426701"/>
    <lineage>
        <taxon>Bacteria</taxon>
        <taxon>Bacillati</taxon>
        <taxon>Bacillota</taxon>
        <taxon>Bacilli</taxon>
        <taxon>Lactobacillales</taxon>
        <taxon>Carnobacteriaceae</taxon>
        <taxon>Alkalibacterium</taxon>
    </lineage>
</organism>
<dbReference type="InterPro" id="IPR051531">
    <property type="entry name" value="N-acetyltransferase"/>
</dbReference>
<dbReference type="STRING" id="426701.SAMN04488098_103317"/>
<accession>A0A1G9C940</accession>
<keyword evidence="3" id="KW-1185">Reference proteome</keyword>
<evidence type="ECO:0000313" key="2">
    <source>
        <dbReference type="EMBL" id="SDK48182.1"/>
    </source>
</evidence>
<dbReference type="SUPFAM" id="SSF55729">
    <property type="entry name" value="Acyl-CoA N-acyltransferases (Nat)"/>
    <property type="match status" value="1"/>
</dbReference>
<dbReference type="CDD" id="cd04301">
    <property type="entry name" value="NAT_SF"/>
    <property type="match status" value="1"/>
</dbReference>
<proteinExistence type="predicted"/>
<dbReference type="InterPro" id="IPR027455">
    <property type="entry name" value="Sper_AcTfrase_N"/>
</dbReference>
<dbReference type="PANTHER" id="PTHR43792">
    <property type="entry name" value="GNAT FAMILY, PUTATIVE (AFU_ORTHOLOGUE AFUA_3G00765)-RELATED-RELATED"/>
    <property type="match status" value="1"/>
</dbReference>
<protein>
    <submittedName>
        <fullName evidence="2">Diamine N-acetyltransferase</fullName>
    </submittedName>
</protein>
<dbReference type="GO" id="GO:0016747">
    <property type="term" value="F:acyltransferase activity, transferring groups other than amino-acyl groups"/>
    <property type="evidence" value="ECO:0007669"/>
    <property type="project" value="InterPro"/>
</dbReference>
<dbReference type="OrthoDB" id="9127144at2"/>
<dbReference type="PANTHER" id="PTHR43792:SF1">
    <property type="entry name" value="N-ACETYLTRANSFERASE DOMAIN-CONTAINING PROTEIN"/>
    <property type="match status" value="1"/>
</dbReference>
<feature type="domain" description="N-acetyltransferase" evidence="1">
    <location>
        <begin position="4"/>
        <end position="154"/>
    </location>
</feature>
<dbReference type="InterPro" id="IPR016181">
    <property type="entry name" value="Acyl_CoA_acyltransferase"/>
</dbReference>
<reference evidence="3" key="1">
    <citation type="submission" date="2016-10" db="EMBL/GenBank/DDBJ databases">
        <authorList>
            <person name="Varghese N."/>
            <person name="Submissions S."/>
        </authorList>
    </citation>
    <scope>NUCLEOTIDE SEQUENCE [LARGE SCALE GENOMIC DNA]</scope>
    <source>
        <strain evidence="3">DSM 19181</strain>
    </source>
</reference>
<gene>
    <name evidence="2" type="ORF">SAMN04488098_103317</name>
</gene>
<dbReference type="AlphaFoldDB" id="A0A1G9C940"/>
<dbReference type="PROSITE" id="PS51186">
    <property type="entry name" value="GNAT"/>
    <property type="match status" value="1"/>
</dbReference>
<dbReference type="RefSeq" id="WP_091267589.1">
    <property type="nucleotide sequence ID" value="NZ_FNFK01000033.1"/>
</dbReference>
<evidence type="ECO:0000259" key="1">
    <source>
        <dbReference type="PROSITE" id="PS51186"/>
    </source>
</evidence>
<dbReference type="EMBL" id="FNFK01000033">
    <property type="protein sequence ID" value="SDK48182.1"/>
    <property type="molecule type" value="Genomic_DNA"/>
</dbReference>
<dbReference type="Pfam" id="PF00583">
    <property type="entry name" value="Acetyltransf_1"/>
    <property type="match status" value="1"/>
</dbReference>